<reference evidence="4 5" key="1">
    <citation type="submission" date="2020-01" db="EMBL/GenBank/DDBJ databases">
        <title>Complete genome sequence of a human oral phylogroup 1 Treponema sp. strain ATCC 700766, originally isolated from periodontitis dental plaque.</title>
        <authorList>
            <person name="Chan Y."/>
            <person name="Huo Y.-B."/>
            <person name="Yu X.-L."/>
            <person name="Zeng H."/>
            <person name="Leung W.-K."/>
            <person name="Watt R.M."/>
        </authorList>
    </citation>
    <scope>NUCLEOTIDE SEQUENCE [LARGE SCALE GENOMIC DNA]</scope>
    <source>
        <strain evidence="4 5">OMZ 804</strain>
    </source>
</reference>
<feature type="region of interest" description="Disordered" evidence="1">
    <location>
        <begin position="199"/>
        <end position="234"/>
    </location>
</feature>
<feature type="chain" id="PRO_5026862481" evidence="2">
    <location>
        <begin position="24"/>
        <end position="234"/>
    </location>
</feature>
<gene>
    <name evidence="4" type="ORF">GWP43_05455</name>
</gene>
<dbReference type="InterPro" id="IPR005653">
    <property type="entry name" value="OstA-like_N"/>
</dbReference>
<dbReference type="EMBL" id="CP048020">
    <property type="protein sequence ID" value="QHX42982.1"/>
    <property type="molecule type" value="Genomic_DNA"/>
</dbReference>
<sequence>MYRLRQQLCVLVSFFLIASLVSAAPAKITFSADKLQGSGGKGQTSTSLTGNAKVSVDSLNIYGERIELYGKDYRYIKASGSVTGEDAEKGFTFSAASLSYDRETEVAEFMGQAKVEDTKNKVETSAERIEYNQKNEIILLQMAVKLKSKGIACDSLFAVYNRNTSMLELTGKPTVKKGKDEFKAARISVNLDTEDIKLEGKVSGSVTEEKEEETTKTETPPKGAISSKEETKTP</sequence>
<dbReference type="Gene3D" id="2.60.450.10">
    <property type="entry name" value="Lipopolysaccharide (LPS) transport protein A like domain"/>
    <property type="match status" value="2"/>
</dbReference>
<evidence type="ECO:0000256" key="2">
    <source>
        <dbReference type="SAM" id="SignalP"/>
    </source>
</evidence>
<dbReference type="RefSeq" id="WP_162663313.1">
    <property type="nucleotide sequence ID" value="NZ_CP048020.1"/>
</dbReference>
<evidence type="ECO:0000313" key="4">
    <source>
        <dbReference type="EMBL" id="QHX42982.1"/>
    </source>
</evidence>
<accession>A0A6P1Y238</accession>
<feature type="domain" description="Organic solvent tolerance-like N-terminal" evidence="3">
    <location>
        <begin position="45"/>
        <end position="147"/>
    </location>
</feature>
<dbReference type="Pfam" id="PF03968">
    <property type="entry name" value="LptD_N"/>
    <property type="match status" value="1"/>
</dbReference>
<dbReference type="AlphaFoldDB" id="A0A6P1Y238"/>
<feature type="signal peptide" evidence="2">
    <location>
        <begin position="1"/>
        <end position="23"/>
    </location>
</feature>
<dbReference type="KEGG" id="trz:GWP43_05455"/>
<evidence type="ECO:0000313" key="5">
    <source>
        <dbReference type="Proteomes" id="UP000464374"/>
    </source>
</evidence>
<evidence type="ECO:0000259" key="3">
    <source>
        <dbReference type="Pfam" id="PF03968"/>
    </source>
</evidence>
<keyword evidence="2" id="KW-0732">Signal</keyword>
<proteinExistence type="predicted"/>
<organism evidence="4 5">
    <name type="scientific">Treponema vincentii</name>
    <dbReference type="NCBI Taxonomy" id="69710"/>
    <lineage>
        <taxon>Bacteria</taxon>
        <taxon>Pseudomonadati</taxon>
        <taxon>Spirochaetota</taxon>
        <taxon>Spirochaetia</taxon>
        <taxon>Spirochaetales</taxon>
        <taxon>Treponemataceae</taxon>
        <taxon>Treponema</taxon>
    </lineage>
</organism>
<protein>
    <submittedName>
        <fullName evidence="4">Lipopolysaccharide transporter LptA</fullName>
    </submittedName>
</protein>
<name>A0A6P1Y238_9SPIR</name>
<evidence type="ECO:0000256" key="1">
    <source>
        <dbReference type="SAM" id="MobiDB-lite"/>
    </source>
</evidence>
<dbReference type="Proteomes" id="UP000464374">
    <property type="component" value="Chromosome"/>
</dbReference>